<gene>
    <name evidence="1" type="ORF">CWE11_07895</name>
</gene>
<name>A0A432WG67_9GAMM</name>
<dbReference type="RefSeq" id="WP_126777073.1">
    <property type="nucleotide sequence ID" value="NZ_PIPM01000007.1"/>
</dbReference>
<dbReference type="OrthoDB" id="6398264at2"/>
<dbReference type="InterPro" id="IPR010835">
    <property type="entry name" value="DUF1439"/>
</dbReference>
<dbReference type="EMBL" id="PIPM01000007">
    <property type="protein sequence ID" value="RUO32689.1"/>
    <property type="molecule type" value="Genomic_DNA"/>
</dbReference>
<dbReference type="AlphaFoldDB" id="A0A432WG67"/>
<organism evidence="1 2">
    <name type="scientific">Aliidiomarina sanyensis</name>
    <dbReference type="NCBI Taxonomy" id="1249555"/>
    <lineage>
        <taxon>Bacteria</taxon>
        <taxon>Pseudomonadati</taxon>
        <taxon>Pseudomonadota</taxon>
        <taxon>Gammaproteobacteria</taxon>
        <taxon>Alteromonadales</taxon>
        <taxon>Idiomarinaceae</taxon>
        <taxon>Aliidiomarina</taxon>
    </lineage>
</organism>
<evidence type="ECO:0000313" key="1">
    <source>
        <dbReference type="EMBL" id="RUO32689.1"/>
    </source>
</evidence>
<proteinExistence type="predicted"/>
<dbReference type="Proteomes" id="UP000288405">
    <property type="component" value="Unassembled WGS sequence"/>
</dbReference>
<sequence length="196" mass="21669">MKKWIVVMLMGILVAGCAQLGQIASYRVSQAQLEQLLRDQIDEMNPQISFMGLSAPLEVKQLNLEVGPDETDLVRLHSAFTLTISGLGMSYPIGIEMSVEGSPYYNHEQHAVYVRNLDILNASIDAGGYRGSVGFLNREVKEILDELMAETPVYRLSEDNPRHRMLMRVPISMQVESGGIRFSATANQNGAARAAN</sequence>
<dbReference type="PROSITE" id="PS51257">
    <property type="entry name" value="PROKAR_LIPOPROTEIN"/>
    <property type="match status" value="1"/>
</dbReference>
<dbReference type="Pfam" id="PF07273">
    <property type="entry name" value="DUF1439"/>
    <property type="match status" value="1"/>
</dbReference>
<accession>A0A432WG67</accession>
<protein>
    <recommendedName>
        <fullName evidence="3">DUF1439 domain-containing protein</fullName>
    </recommendedName>
</protein>
<comment type="caution">
    <text evidence="1">The sequence shown here is derived from an EMBL/GenBank/DDBJ whole genome shotgun (WGS) entry which is preliminary data.</text>
</comment>
<dbReference type="Gene3D" id="3.15.10.40">
    <property type="entry name" value="Uncharacterised protein PF07273, DUF1439"/>
    <property type="match status" value="1"/>
</dbReference>
<keyword evidence="2" id="KW-1185">Reference proteome</keyword>
<reference evidence="1 2" key="1">
    <citation type="journal article" date="2011" name="Front. Microbiol.">
        <title>Genomic signatures of strain selection and enhancement in Bacillus atrophaeus var. globigii, a historical biowarfare simulant.</title>
        <authorList>
            <person name="Gibbons H.S."/>
            <person name="Broomall S.M."/>
            <person name="McNew L.A."/>
            <person name="Daligault H."/>
            <person name="Chapman C."/>
            <person name="Bruce D."/>
            <person name="Karavis M."/>
            <person name="Krepps M."/>
            <person name="McGregor P.A."/>
            <person name="Hong C."/>
            <person name="Park K.H."/>
            <person name="Akmal A."/>
            <person name="Feldman A."/>
            <person name="Lin J.S."/>
            <person name="Chang W.E."/>
            <person name="Higgs B.W."/>
            <person name="Demirev P."/>
            <person name="Lindquist J."/>
            <person name="Liem A."/>
            <person name="Fochler E."/>
            <person name="Read T.D."/>
            <person name="Tapia R."/>
            <person name="Johnson S."/>
            <person name="Bishop-Lilly K.A."/>
            <person name="Detter C."/>
            <person name="Han C."/>
            <person name="Sozhamannan S."/>
            <person name="Rosenzweig C.N."/>
            <person name="Skowronski E.W."/>
        </authorList>
    </citation>
    <scope>NUCLEOTIDE SEQUENCE [LARGE SCALE GENOMIC DNA]</scope>
    <source>
        <strain evidence="1 2">GYP-17</strain>
    </source>
</reference>
<evidence type="ECO:0008006" key="3">
    <source>
        <dbReference type="Google" id="ProtNLM"/>
    </source>
</evidence>
<evidence type="ECO:0000313" key="2">
    <source>
        <dbReference type="Proteomes" id="UP000288405"/>
    </source>
</evidence>